<dbReference type="EMBL" id="JARQZJ010000123">
    <property type="protein sequence ID" value="KAK9889745.1"/>
    <property type="molecule type" value="Genomic_DNA"/>
</dbReference>
<feature type="region of interest" description="Disordered" evidence="5">
    <location>
        <begin position="453"/>
        <end position="523"/>
    </location>
</feature>
<dbReference type="GO" id="GO:0043021">
    <property type="term" value="F:ribonucleoprotein complex binding"/>
    <property type="evidence" value="ECO:0007669"/>
    <property type="project" value="UniProtKB-UniRule"/>
</dbReference>
<evidence type="ECO:0000256" key="5">
    <source>
        <dbReference type="SAM" id="MobiDB-lite"/>
    </source>
</evidence>
<feature type="compositionally biased region" description="Acidic residues" evidence="5">
    <location>
        <begin position="466"/>
        <end position="489"/>
    </location>
</feature>
<dbReference type="InterPro" id="IPR010613">
    <property type="entry name" value="PES"/>
</dbReference>
<evidence type="ECO:0000313" key="7">
    <source>
        <dbReference type="EMBL" id="KAK9889745.1"/>
    </source>
</evidence>
<sequence>MVSKKKKKFSSGEGAKYISRRAALRKLQVSLREFRRLCILKGIYPREPRNRKKAQKGDTGIKTLYHIKDIQFLLHEPIIWKLRDIKTGSKKIAKARALKDYEKIHKFNNSYPVLKLDHIVKERYPTFIDALRDLDDCLTLCFLFSTFPSMKHIPRDQSQLCRRLTTEFMHYIIEAGVLRKVFVSIKGYYYQAEIKGQTVTWIVPHHFSFEPQNRAEVDFKLMSIFVEFYIVMLGFVNFRLYHSLNLHYPPKFPSLSATNIEKQLVDEDVFVSERVAALNYSIAKNSNDIVEEDVAIDDFCNEDDPEKLAEAKKEAESIENLKTLFKGLKFFLNREVPREPIVFMLRCFGGEVSWDKLLFVGATFDENDESITHQIVDRPSVDNKYTSRYYVQPQWIFDSINNRELMPVKKYFMGEILPPHLSPFTNKGLTDIYMPLEERALHDPTLLEEIHKKDKEAEDSEKNDIAENNDDDHIDESESDIESAEELQENDTKKKLSVAPGKVTKEDPQQKGKEARQEYRLREKMVKNKHKRLYKSMMQNKLERKKEIWLLRKKRRLHEEAKNEKNQKS</sequence>
<dbReference type="GO" id="GO:0003723">
    <property type="term" value="F:RNA binding"/>
    <property type="evidence" value="ECO:0007669"/>
    <property type="project" value="TreeGrafter"/>
</dbReference>
<feature type="domain" description="BRCT" evidence="6">
    <location>
        <begin position="320"/>
        <end position="413"/>
    </location>
</feature>
<dbReference type="GO" id="GO:0000463">
    <property type="term" value="P:maturation of LSU-rRNA from tricistronic rRNA transcript (SSU-rRNA, 5.8S rRNA, LSU-rRNA)"/>
    <property type="evidence" value="ECO:0007669"/>
    <property type="project" value="UniProtKB-UniRule"/>
</dbReference>
<feature type="compositionally biased region" description="Basic and acidic residues" evidence="5">
    <location>
        <begin position="503"/>
        <end position="523"/>
    </location>
</feature>
<organism evidence="7 8">
    <name type="scientific">Henosepilachna vigintioctopunctata</name>
    <dbReference type="NCBI Taxonomy" id="420089"/>
    <lineage>
        <taxon>Eukaryota</taxon>
        <taxon>Metazoa</taxon>
        <taxon>Ecdysozoa</taxon>
        <taxon>Arthropoda</taxon>
        <taxon>Hexapoda</taxon>
        <taxon>Insecta</taxon>
        <taxon>Pterygota</taxon>
        <taxon>Neoptera</taxon>
        <taxon>Endopterygota</taxon>
        <taxon>Coleoptera</taxon>
        <taxon>Polyphaga</taxon>
        <taxon>Cucujiformia</taxon>
        <taxon>Coccinelloidea</taxon>
        <taxon>Coccinellidae</taxon>
        <taxon>Epilachninae</taxon>
        <taxon>Epilachnini</taxon>
        <taxon>Henosepilachna</taxon>
    </lineage>
</organism>
<dbReference type="GO" id="GO:0005654">
    <property type="term" value="C:nucleoplasm"/>
    <property type="evidence" value="ECO:0007669"/>
    <property type="project" value="UniProtKB-SubCell"/>
</dbReference>
<evidence type="ECO:0000256" key="3">
    <source>
        <dbReference type="ARBA" id="ARBA00023242"/>
    </source>
</evidence>
<evidence type="ECO:0000256" key="1">
    <source>
        <dbReference type="ARBA" id="ARBA00022517"/>
    </source>
</evidence>
<keyword evidence="8" id="KW-1185">Reference proteome</keyword>
<feature type="compositionally biased region" description="Basic and acidic residues" evidence="5">
    <location>
        <begin position="453"/>
        <end position="465"/>
    </location>
</feature>
<evidence type="ECO:0000256" key="4">
    <source>
        <dbReference type="HAMAP-Rule" id="MF_03028"/>
    </source>
</evidence>
<proteinExistence type="inferred from homology"/>
<dbReference type="GO" id="GO:0070545">
    <property type="term" value="C:PeBoW complex"/>
    <property type="evidence" value="ECO:0007669"/>
    <property type="project" value="TreeGrafter"/>
</dbReference>
<dbReference type="HAMAP" id="MF_03028">
    <property type="entry name" value="Pescadillo"/>
    <property type="match status" value="1"/>
</dbReference>
<evidence type="ECO:0000313" key="8">
    <source>
        <dbReference type="Proteomes" id="UP001431783"/>
    </source>
</evidence>
<dbReference type="Pfam" id="PF16589">
    <property type="entry name" value="BRCT_2"/>
    <property type="match status" value="1"/>
</dbReference>
<dbReference type="SMART" id="SM00292">
    <property type="entry name" value="BRCT"/>
    <property type="match status" value="1"/>
</dbReference>
<dbReference type="InterPro" id="IPR036420">
    <property type="entry name" value="BRCT_dom_sf"/>
</dbReference>
<dbReference type="Proteomes" id="UP001431783">
    <property type="component" value="Unassembled WGS sequence"/>
</dbReference>
<comment type="function">
    <text evidence="4">Required for maturation of ribosomal RNAs and formation of the large ribosomal subunit.</text>
</comment>
<dbReference type="InterPro" id="IPR001357">
    <property type="entry name" value="BRCT_dom"/>
</dbReference>
<comment type="subcellular location">
    <subcellularLocation>
        <location evidence="4">Nucleus</location>
        <location evidence="4">Nucleolus</location>
    </subcellularLocation>
    <subcellularLocation>
        <location evidence="4">Nucleus</location>
        <location evidence="4">Nucleoplasm</location>
    </subcellularLocation>
</comment>
<dbReference type="GO" id="GO:0030687">
    <property type="term" value="C:preribosome, large subunit precursor"/>
    <property type="evidence" value="ECO:0007669"/>
    <property type="project" value="UniProtKB-UniRule"/>
</dbReference>
<protein>
    <recommendedName>
        <fullName evidence="4">Pescadillo homolog</fullName>
    </recommendedName>
</protein>
<dbReference type="PROSITE" id="PS50172">
    <property type="entry name" value="BRCT"/>
    <property type="match status" value="1"/>
</dbReference>
<reference evidence="7 8" key="1">
    <citation type="submission" date="2023-03" db="EMBL/GenBank/DDBJ databases">
        <title>Genome insight into feeding habits of ladybird beetles.</title>
        <authorList>
            <person name="Li H.-S."/>
            <person name="Huang Y.-H."/>
            <person name="Pang H."/>
        </authorList>
    </citation>
    <scope>NUCLEOTIDE SEQUENCE [LARGE SCALE GENOMIC DNA]</scope>
    <source>
        <strain evidence="7">SYSU_2023b</strain>
        <tissue evidence="7">Whole body</tissue>
    </source>
</reference>
<keyword evidence="1 4" id="KW-0690">Ribosome biogenesis</keyword>
<dbReference type="PANTHER" id="PTHR12221:SF6">
    <property type="entry name" value="PESCADILLO HOMOLOG"/>
    <property type="match status" value="1"/>
</dbReference>
<dbReference type="Pfam" id="PF06732">
    <property type="entry name" value="Pescadillo_N"/>
    <property type="match status" value="1"/>
</dbReference>
<dbReference type="Gene3D" id="3.40.50.10190">
    <property type="entry name" value="BRCT domain"/>
    <property type="match status" value="1"/>
</dbReference>
<keyword evidence="3 4" id="KW-0539">Nucleus</keyword>
<dbReference type="GO" id="GO:0000466">
    <property type="term" value="P:maturation of 5.8S rRNA from tricistronic rRNA transcript (SSU-rRNA, 5.8S rRNA, LSU-rRNA)"/>
    <property type="evidence" value="ECO:0007669"/>
    <property type="project" value="UniProtKB-UniRule"/>
</dbReference>
<dbReference type="PANTHER" id="PTHR12221">
    <property type="entry name" value="PESCADILLO - RELATED"/>
    <property type="match status" value="1"/>
</dbReference>
<gene>
    <name evidence="7" type="ORF">WA026_007127</name>
</gene>
<comment type="caution">
    <text evidence="7">The sequence shown here is derived from an EMBL/GenBank/DDBJ whole genome shotgun (WGS) entry which is preliminary data.</text>
</comment>
<dbReference type="FunFam" id="3.40.50.10190:FF:000002">
    <property type="entry name" value="Pescadillo homolog"/>
    <property type="match status" value="1"/>
</dbReference>
<comment type="similarity">
    <text evidence="4">Belongs to the pescadillo family.</text>
</comment>
<dbReference type="CDD" id="cd17709">
    <property type="entry name" value="BRCT_pescadillo_like"/>
    <property type="match status" value="1"/>
</dbReference>
<name>A0AAW1VCK1_9CUCU</name>
<dbReference type="AlphaFoldDB" id="A0AAW1VCK1"/>
<dbReference type="SUPFAM" id="SSF52113">
    <property type="entry name" value="BRCT domain"/>
    <property type="match status" value="1"/>
</dbReference>
<evidence type="ECO:0000259" key="6">
    <source>
        <dbReference type="PROSITE" id="PS50172"/>
    </source>
</evidence>
<accession>A0AAW1VCK1</accession>
<keyword evidence="2 4" id="KW-0698">rRNA processing</keyword>
<evidence type="ECO:0000256" key="2">
    <source>
        <dbReference type="ARBA" id="ARBA00022552"/>
    </source>
</evidence>